<evidence type="ECO:0008006" key="4">
    <source>
        <dbReference type="Google" id="ProtNLM"/>
    </source>
</evidence>
<dbReference type="EMBL" id="BAAASE010000002">
    <property type="protein sequence ID" value="GAA2390771.1"/>
    <property type="molecule type" value="Genomic_DNA"/>
</dbReference>
<sequence>MGDIIKKRILAVVGAACALTFLATGTANAGTNSGFVYTTDWDPGGKGAFGHDGDCLTVYDDQSDGYAVEIHLFRMSDYKTIAELRTTQPAQSHKYQCFGSQVPENIKVGVRVSLIKSGDKFSGFKHDLTT</sequence>
<proteinExistence type="predicted"/>
<protein>
    <recommendedName>
        <fullName evidence="4">Secreted protein</fullName>
    </recommendedName>
</protein>
<gene>
    <name evidence="2" type="ORF">GCM10010255_19700</name>
</gene>
<dbReference type="RefSeq" id="WP_086846269.1">
    <property type="nucleotide sequence ID" value="NZ_BAAASE010000002.1"/>
</dbReference>
<reference evidence="3" key="1">
    <citation type="journal article" date="2019" name="Int. J. Syst. Evol. Microbiol.">
        <title>The Global Catalogue of Microorganisms (GCM) 10K type strain sequencing project: providing services to taxonomists for standard genome sequencing and annotation.</title>
        <authorList>
            <consortium name="The Broad Institute Genomics Platform"/>
            <consortium name="The Broad Institute Genome Sequencing Center for Infectious Disease"/>
            <person name="Wu L."/>
            <person name="Ma J."/>
        </authorList>
    </citation>
    <scope>NUCLEOTIDE SEQUENCE [LARGE SCALE GENOMIC DNA]</scope>
    <source>
        <strain evidence="3">JCM 4358</strain>
    </source>
</reference>
<name>A0ABP5UYV5_9ACTN</name>
<feature type="signal peptide" evidence="1">
    <location>
        <begin position="1"/>
        <end position="29"/>
    </location>
</feature>
<organism evidence="2 3">
    <name type="scientific">Streptomyces coeruleofuscus</name>
    <dbReference type="NCBI Taxonomy" id="66879"/>
    <lineage>
        <taxon>Bacteria</taxon>
        <taxon>Bacillati</taxon>
        <taxon>Actinomycetota</taxon>
        <taxon>Actinomycetes</taxon>
        <taxon>Kitasatosporales</taxon>
        <taxon>Streptomycetaceae</taxon>
        <taxon>Streptomyces</taxon>
    </lineage>
</organism>
<keyword evidence="3" id="KW-1185">Reference proteome</keyword>
<dbReference type="Proteomes" id="UP001499986">
    <property type="component" value="Unassembled WGS sequence"/>
</dbReference>
<accession>A0ABP5UYV5</accession>
<keyword evidence="1" id="KW-0732">Signal</keyword>
<comment type="caution">
    <text evidence="2">The sequence shown here is derived from an EMBL/GenBank/DDBJ whole genome shotgun (WGS) entry which is preliminary data.</text>
</comment>
<evidence type="ECO:0000313" key="3">
    <source>
        <dbReference type="Proteomes" id="UP001499986"/>
    </source>
</evidence>
<evidence type="ECO:0000313" key="2">
    <source>
        <dbReference type="EMBL" id="GAA2390771.1"/>
    </source>
</evidence>
<feature type="chain" id="PRO_5047519865" description="Secreted protein" evidence="1">
    <location>
        <begin position="30"/>
        <end position="130"/>
    </location>
</feature>
<evidence type="ECO:0000256" key="1">
    <source>
        <dbReference type="SAM" id="SignalP"/>
    </source>
</evidence>